<accession>A0ABV6QVH9</accession>
<dbReference type="CDD" id="cd02440">
    <property type="entry name" value="AdoMet_MTases"/>
    <property type="match status" value="1"/>
</dbReference>
<name>A0ABV6QVH9_9ACTN</name>
<keyword evidence="1" id="KW-0808">Transferase</keyword>
<dbReference type="Gene3D" id="3.40.50.150">
    <property type="entry name" value="Vaccinia Virus protein VP39"/>
    <property type="match status" value="1"/>
</dbReference>
<evidence type="ECO:0000313" key="1">
    <source>
        <dbReference type="EMBL" id="MFC0627737.1"/>
    </source>
</evidence>
<reference evidence="1 2" key="1">
    <citation type="submission" date="2024-09" db="EMBL/GenBank/DDBJ databases">
        <authorList>
            <person name="Sun Q."/>
            <person name="Mori K."/>
        </authorList>
    </citation>
    <scope>NUCLEOTIDE SEQUENCE [LARGE SCALE GENOMIC DNA]</scope>
    <source>
        <strain evidence="1 2">CGMCC 1.15906</strain>
    </source>
</reference>
<dbReference type="SUPFAM" id="SSF53335">
    <property type="entry name" value="S-adenosyl-L-methionine-dependent methyltransferases"/>
    <property type="match status" value="1"/>
</dbReference>
<protein>
    <submittedName>
        <fullName evidence="1">Class I SAM-dependent methyltransferase</fullName>
    </submittedName>
</protein>
<evidence type="ECO:0000313" key="2">
    <source>
        <dbReference type="Proteomes" id="UP001589890"/>
    </source>
</evidence>
<comment type="caution">
    <text evidence="1">The sequence shown here is derived from an EMBL/GenBank/DDBJ whole genome shotgun (WGS) entry which is preliminary data.</text>
</comment>
<dbReference type="Proteomes" id="UP001589890">
    <property type="component" value="Unassembled WGS sequence"/>
</dbReference>
<dbReference type="EMBL" id="JBHLTC010000036">
    <property type="protein sequence ID" value="MFC0627737.1"/>
    <property type="molecule type" value="Genomic_DNA"/>
</dbReference>
<sequence>MRVTGVEELLELLDGVFEGRVDSTSRAASEHWDGILLREGHPLNTELPDARRRTEAVEFLEVDFLREEVPGGPYDLVYDSGCFHHLAPHRRLSYVKALREVLAPGGYFGICTFTAGLMGSDEPDDVLMRSGRLGEGVGYTEVELDEMFSWLELVDSGPMAKYGANANNPVFTQDFLTVALFRNPAKAAA</sequence>
<dbReference type="RefSeq" id="WP_380052845.1">
    <property type="nucleotide sequence ID" value="NZ_JBHLTC010000036.1"/>
</dbReference>
<keyword evidence="1" id="KW-0489">Methyltransferase</keyword>
<gene>
    <name evidence="1" type="ORF">ACFFGN_26925</name>
</gene>
<dbReference type="GO" id="GO:0008168">
    <property type="term" value="F:methyltransferase activity"/>
    <property type="evidence" value="ECO:0007669"/>
    <property type="project" value="UniProtKB-KW"/>
</dbReference>
<proteinExistence type="predicted"/>
<dbReference type="InterPro" id="IPR029063">
    <property type="entry name" value="SAM-dependent_MTases_sf"/>
</dbReference>
<organism evidence="1 2">
    <name type="scientific">Kribbella deserti</name>
    <dbReference type="NCBI Taxonomy" id="1926257"/>
    <lineage>
        <taxon>Bacteria</taxon>
        <taxon>Bacillati</taxon>
        <taxon>Actinomycetota</taxon>
        <taxon>Actinomycetes</taxon>
        <taxon>Propionibacteriales</taxon>
        <taxon>Kribbellaceae</taxon>
        <taxon>Kribbella</taxon>
    </lineage>
</organism>
<dbReference type="GO" id="GO:0032259">
    <property type="term" value="P:methylation"/>
    <property type="evidence" value="ECO:0007669"/>
    <property type="project" value="UniProtKB-KW"/>
</dbReference>
<keyword evidence="2" id="KW-1185">Reference proteome</keyword>